<accession>A0ABQ0J154</accession>
<evidence type="ECO:0000313" key="5">
    <source>
        <dbReference type="EMBL" id="GAD28170.1"/>
    </source>
</evidence>
<protein>
    <recommendedName>
        <fullName evidence="3">Carboxylic ester hydrolase</fullName>
        <ecNumber evidence="3">3.1.1.-</ecNumber>
    </recommendedName>
</protein>
<dbReference type="InterPro" id="IPR029058">
    <property type="entry name" value="AB_hydrolase_fold"/>
</dbReference>
<evidence type="ECO:0000256" key="3">
    <source>
        <dbReference type="RuleBase" id="RU361235"/>
    </source>
</evidence>
<dbReference type="SUPFAM" id="SSF53474">
    <property type="entry name" value="alpha/beta-Hydrolases"/>
    <property type="match status" value="1"/>
</dbReference>
<dbReference type="RefSeq" id="WP_007284151.1">
    <property type="nucleotide sequence ID" value="NZ_BASM01000045.1"/>
</dbReference>
<feature type="domain" description="Carboxylesterase type B" evidence="4">
    <location>
        <begin position="38"/>
        <end position="507"/>
    </location>
</feature>
<keyword evidence="2 3" id="KW-0378">Hydrolase</keyword>
<keyword evidence="6" id="KW-1185">Reference proteome</keyword>
<dbReference type="Pfam" id="PF00135">
    <property type="entry name" value="COesterase"/>
    <property type="match status" value="1"/>
</dbReference>
<comment type="caution">
    <text evidence="5">The sequence shown here is derived from an EMBL/GenBank/DDBJ whole genome shotgun (WGS) entry which is preliminary data.</text>
</comment>
<proteinExistence type="inferred from homology"/>
<dbReference type="EC" id="3.1.1.-" evidence="3"/>
<comment type="similarity">
    <text evidence="1 3">Belongs to the type-B carboxylesterase/lipase family.</text>
</comment>
<evidence type="ECO:0000313" key="6">
    <source>
        <dbReference type="Proteomes" id="UP000018209"/>
    </source>
</evidence>
<dbReference type="InterPro" id="IPR019826">
    <property type="entry name" value="Carboxylesterase_B_AS"/>
</dbReference>
<dbReference type="EMBL" id="BASM01000045">
    <property type="protein sequence ID" value="GAD28170.1"/>
    <property type="molecule type" value="Genomic_DNA"/>
</dbReference>
<dbReference type="InterPro" id="IPR050309">
    <property type="entry name" value="Type-B_Carboxylest/Lipase"/>
</dbReference>
<sequence>MRRVFQIPFSSVSRFLLPCLLLSSWPSKVTGQESTLLEIRIDTGAIQGEVRKGVKVFLGIPYAAPPVGSLRWRSPKPVAAWEGLRNARHFGPDCMQISMSRALGPGYTNPTSENCLYLNIWQPASTPKPAPVMVWIHGGAWLMGAGSLPIYDGTAFTRQGIILVTINYRLGRFGTFPHPALRKESQRTGEPWANYGLLDQIAALRWVQKNITAFGGDPGNVTIFGESAGGRSVNMLLTSPLAHGLFQKAIAQSGGGQNILESIIPTEGSHSPSPVEARTLAWSRAQGVLDENDMDALRRLPADVVVRYRPGEPLPTPVIDGRILPMQVDDAMMSGTHANVPYLTGANTFEQSLLEWMPGALEKAVTAQKANFLQIMNLYNATGPQRTERLEKWWGEAGYVAPSRFYAHQMAQSGNPVWLYRFGYIPHAKRGKVKGAGHGTDEGLVFHNETQSNRYGYGPADTAMAEMLNRYWAQFARTGDPNGGMLPPWPRLTPEGENLMEFGDDSARPASDPAAFRLNVLDRLFLERMKGG</sequence>
<gene>
    <name evidence="5" type="ORF">NBRC3257_3169</name>
</gene>
<dbReference type="PANTHER" id="PTHR11559">
    <property type="entry name" value="CARBOXYLESTERASE"/>
    <property type="match status" value="1"/>
</dbReference>
<dbReference type="Gene3D" id="3.40.50.1820">
    <property type="entry name" value="alpha/beta hydrolase"/>
    <property type="match status" value="1"/>
</dbReference>
<dbReference type="Proteomes" id="UP000018209">
    <property type="component" value="Unassembled WGS sequence"/>
</dbReference>
<dbReference type="PROSITE" id="PS00122">
    <property type="entry name" value="CARBOXYLESTERASE_B_1"/>
    <property type="match status" value="1"/>
</dbReference>
<name>A0ABQ0J154_GLUTH</name>
<evidence type="ECO:0000256" key="2">
    <source>
        <dbReference type="ARBA" id="ARBA00022801"/>
    </source>
</evidence>
<reference evidence="5 6" key="1">
    <citation type="submission" date="2013-08" db="EMBL/GenBank/DDBJ databases">
        <title>Gluconobacter thailandicus NBRC 3257 whole genome sequence.</title>
        <authorList>
            <person name="Matsutani M."/>
            <person name="Yakushi T."/>
            <person name="Matsushita K."/>
        </authorList>
    </citation>
    <scope>NUCLEOTIDE SEQUENCE [LARGE SCALE GENOMIC DNA]</scope>
    <source>
        <strain evidence="5 6">NBRC 3257</strain>
    </source>
</reference>
<evidence type="ECO:0000256" key="1">
    <source>
        <dbReference type="ARBA" id="ARBA00005964"/>
    </source>
</evidence>
<organism evidence="5 6">
    <name type="scientific">Gluconobacter thailandicus NBRC 3257</name>
    <dbReference type="NCBI Taxonomy" id="1381097"/>
    <lineage>
        <taxon>Bacteria</taxon>
        <taxon>Pseudomonadati</taxon>
        <taxon>Pseudomonadota</taxon>
        <taxon>Alphaproteobacteria</taxon>
        <taxon>Acetobacterales</taxon>
        <taxon>Acetobacteraceae</taxon>
        <taxon>Gluconobacter</taxon>
    </lineage>
</organism>
<dbReference type="InterPro" id="IPR002018">
    <property type="entry name" value="CarbesteraseB"/>
</dbReference>
<evidence type="ECO:0000259" key="4">
    <source>
        <dbReference type="Pfam" id="PF00135"/>
    </source>
</evidence>